<sequence>MTHDVLTFHPGRRINGTVPPAFQRQVSRALADAYNATLNPHPDIGPPTLYDAIAQAEARRWADEMEPLTQPVSERTLREWLAPIPAVVRNEKTPEAIAAWLAGVIMAVGHLEAGAFNAATQREALQTFKFFPSASDVYDVVSGPAVGIRQRYAVLRRIAAGGAP</sequence>
<dbReference type="EMBL" id="LR796428">
    <property type="protein sequence ID" value="CAB4144547.1"/>
    <property type="molecule type" value="Genomic_DNA"/>
</dbReference>
<dbReference type="EMBL" id="LR797153">
    <property type="protein sequence ID" value="CAB4189633.1"/>
    <property type="molecule type" value="Genomic_DNA"/>
</dbReference>
<name>A0A6J5MFF1_9CAUD</name>
<accession>A0A6J5MFF1</accession>
<evidence type="ECO:0000313" key="1">
    <source>
        <dbReference type="EMBL" id="CAB4144547.1"/>
    </source>
</evidence>
<organism evidence="1">
    <name type="scientific">uncultured Caudovirales phage</name>
    <dbReference type="NCBI Taxonomy" id="2100421"/>
    <lineage>
        <taxon>Viruses</taxon>
        <taxon>Duplodnaviria</taxon>
        <taxon>Heunggongvirae</taxon>
        <taxon>Uroviricota</taxon>
        <taxon>Caudoviricetes</taxon>
        <taxon>Peduoviridae</taxon>
        <taxon>Maltschvirus</taxon>
        <taxon>Maltschvirus maltsch</taxon>
    </lineage>
</organism>
<gene>
    <name evidence="2" type="ORF">UFOVP1200_9</name>
    <name evidence="1" type="ORF">UFOVP469_36</name>
</gene>
<evidence type="ECO:0000313" key="2">
    <source>
        <dbReference type="EMBL" id="CAB4189633.1"/>
    </source>
</evidence>
<reference evidence="1" key="1">
    <citation type="submission" date="2020-04" db="EMBL/GenBank/DDBJ databases">
        <authorList>
            <person name="Chiriac C."/>
            <person name="Salcher M."/>
            <person name="Ghai R."/>
            <person name="Kavagutti S V."/>
        </authorList>
    </citation>
    <scope>NUCLEOTIDE SEQUENCE</scope>
</reference>
<protein>
    <submittedName>
        <fullName evidence="1">Uncharacterized protein</fullName>
    </submittedName>
</protein>
<proteinExistence type="predicted"/>